<dbReference type="Gene3D" id="3.40.710.10">
    <property type="entry name" value="DD-peptidase/beta-lactamase superfamily"/>
    <property type="match status" value="1"/>
</dbReference>
<evidence type="ECO:0000313" key="8">
    <source>
        <dbReference type="Proteomes" id="UP001183643"/>
    </source>
</evidence>
<dbReference type="InterPro" id="IPR050515">
    <property type="entry name" value="Beta-lactam/transpept"/>
</dbReference>
<dbReference type="SUPFAM" id="SSF56601">
    <property type="entry name" value="beta-lactamase/transpeptidase-like"/>
    <property type="match status" value="1"/>
</dbReference>
<dbReference type="GO" id="GO:0008658">
    <property type="term" value="F:penicillin binding"/>
    <property type="evidence" value="ECO:0007669"/>
    <property type="project" value="InterPro"/>
</dbReference>
<evidence type="ECO:0000256" key="3">
    <source>
        <dbReference type="ARBA" id="ARBA00023136"/>
    </source>
</evidence>
<keyword evidence="7" id="KW-0131">Cell cycle</keyword>
<dbReference type="PANTHER" id="PTHR30627:SF1">
    <property type="entry name" value="PEPTIDOGLYCAN D,D-TRANSPEPTIDASE FTSI"/>
    <property type="match status" value="1"/>
</dbReference>
<dbReference type="Pfam" id="PF03717">
    <property type="entry name" value="PBP_dimer"/>
    <property type="match status" value="1"/>
</dbReference>
<dbReference type="Pfam" id="PF00905">
    <property type="entry name" value="Transpeptidase"/>
    <property type="match status" value="1"/>
</dbReference>
<dbReference type="GO" id="GO:0071555">
    <property type="term" value="P:cell wall organization"/>
    <property type="evidence" value="ECO:0007669"/>
    <property type="project" value="TreeGrafter"/>
</dbReference>
<dbReference type="GO" id="GO:0051301">
    <property type="term" value="P:cell division"/>
    <property type="evidence" value="ECO:0007669"/>
    <property type="project" value="UniProtKB-KW"/>
</dbReference>
<comment type="subcellular location">
    <subcellularLocation>
        <location evidence="1">Membrane</location>
    </subcellularLocation>
</comment>
<keyword evidence="3" id="KW-0472">Membrane</keyword>
<dbReference type="AlphaFoldDB" id="A0AAE3YR98"/>
<gene>
    <name evidence="7" type="ORF">J2S41_004943</name>
</gene>
<dbReference type="Proteomes" id="UP001183643">
    <property type="component" value="Unassembled WGS sequence"/>
</dbReference>
<feature type="region of interest" description="Disordered" evidence="4">
    <location>
        <begin position="1"/>
        <end position="169"/>
    </location>
</feature>
<dbReference type="InterPro" id="IPR012338">
    <property type="entry name" value="Beta-lactam/transpept-like"/>
</dbReference>
<name>A0AAE3YR98_9ACTN</name>
<dbReference type="PANTHER" id="PTHR30627">
    <property type="entry name" value="PEPTIDOGLYCAN D,D-TRANSPEPTIDASE"/>
    <property type="match status" value="1"/>
</dbReference>
<accession>A0AAE3YR98</accession>
<evidence type="ECO:0000259" key="6">
    <source>
        <dbReference type="Pfam" id="PF03717"/>
    </source>
</evidence>
<evidence type="ECO:0000256" key="4">
    <source>
        <dbReference type="SAM" id="MobiDB-lite"/>
    </source>
</evidence>
<evidence type="ECO:0000256" key="2">
    <source>
        <dbReference type="ARBA" id="ARBA00007171"/>
    </source>
</evidence>
<protein>
    <submittedName>
        <fullName evidence="7">Cell division protein FtsI (Penicillin-binding protein 3)</fullName>
    </submittedName>
</protein>
<feature type="compositionally biased region" description="Basic and acidic residues" evidence="4">
    <location>
        <begin position="108"/>
        <end position="119"/>
    </location>
</feature>
<evidence type="ECO:0000259" key="5">
    <source>
        <dbReference type="Pfam" id="PF00905"/>
    </source>
</evidence>
<dbReference type="RefSeq" id="WP_310370915.1">
    <property type="nucleotide sequence ID" value="NZ_JAVDYB010000001.1"/>
</dbReference>
<dbReference type="EMBL" id="JAVDYB010000001">
    <property type="protein sequence ID" value="MDR7278165.1"/>
    <property type="molecule type" value="Genomic_DNA"/>
</dbReference>
<feature type="domain" description="Penicillin-binding protein transpeptidase" evidence="5">
    <location>
        <begin position="416"/>
        <end position="721"/>
    </location>
</feature>
<reference evidence="7" key="1">
    <citation type="submission" date="2023-07" db="EMBL/GenBank/DDBJ databases">
        <title>Sequencing the genomes of 1000 actinobacteria strains.</title>
        <authorList>
            <person name="Klenk H.-P."/>
        </authorList>
    </citation>
    <scope>NUCLEOTIDE SEQUENCE</scope>
    <source>
        <strain evidence="7">DSM 44707</strain>
    </source>
</reference>
<dbReference type="InterPro" id="IPR001460">
    <property type="entry name" value="PCN-bd_Tpept"/>
</dbReference>
<evidence type="ECO:0000313" key="7">
    <source>
        <dbReference type="EMBL" id="MDR7278165.1"/>
    </source>
</evidence>
<comment type="similarity">
    <text evidence="2">Belongs to the transpeptidase family.</text>
</comment>
<keyword evidence="8" id="KW-1185">Reference proteome</keyword>
<evidence type="ECO:0000256" key="1">
    <source>
        <dbReference type="ARBA" id="ARBA00004370"/>
    </source>
</evidence>
<dbReference type="SUPFAM" id="SSF56519">
    <property type="entry name" value="Penicillin binding protein dimerisation domain"/>
    <property type="match status" value="1"/>
</dbReference>
<keyword evidence="7" id="KW-0132">Cell division</keyword>
<comment type="caution">
    <text evidence="7">The sequence shown here is derived from an EMBL/GenBank/DDBJ whole genome shotgun (WGS) entry which is preliminary data.</text>
</comment>
<feature type="compositionally biased region" description="Basic and acidic residues" evidence="4">
    <location>
        <begin position="64"/>
        <end position="81"/>
    </location>
</feature>
<sequence length="744" mass="79801">MPHREQPPARRGRGARDDRDSGRGGARDRRQARDTGDDGQPSSPSSRSHGKMFEARAYTPRGRTVREGVPRPPRPVEEPRARRTGGSGSTPATARGDRPALRVLDGGRQGERRGTAAREPRRRGTAARERDRDAVPAPRRKAASPPGNRPAPVRKPRHPRRPPKLGDPGRRLRVASLLALVMLATVGVRLVVLQFGDTPEWAKQGLQDRLKVVTLPAARGAIYDVNGAVLAHSVEARYIAVDPEVVKDANRTASLLAPILGLSKSELLERMRKRTRPGGGPSNFEWLARAVSTSDAKKIEALELPEIVIGRDEKREWPGRDLAANLIGFTGAEMYGLEGIEARYDQLLRGVNGERRFEVGKYVDGTDLAKEIPGGYSQQTPAKDGSSLTLTIDRDMQYETQRIIGELMVEAGVSIGAAVVLDARTGEVRAQASFPTYDPVEFDRADPEDRQDVASAVVVDPGSVHKALIYGAALEEGVITPETVLEVGPSVRKGGVTFRDTHPFDEGTRITMAGAMAYSSNVAAIQVADQLGPEKVVEYQKRFGLGQSVNEGVDGEAAGRVLEVGEWSGSTYGSVPIGHSVDATLLQMAAAYGAIANDGVYVQPHLIKDTVAPDGTVTANTDVASHRVLSADTAGELRTLLESVMEVPDGSGRDARVNGYRVAGKTGTSSRLAEGSYLAGEVSSFIGMAPAENPRFVVAVFAHTPKSGGGPVAGPAFKEIMSFALRHYKVPPSTTEPPEFTVRP</sequence>
<feature type="compositionally biased region" description="Basic residues" evidence="4">
    <location>
        <begin position="152"/>
        <end position="163"/>
    </location>
</feature>
<organism evidence="7 8">
    <name type="scientific">Catenuloplanes atrovinosus</name>
    <dbReference type="NCBI Taxonomy" id="137266"/>
    <lineage>
        <taxon>Bacteria</taxon>
        <taxon>Bacillati</taxon>
        <taxon>Actinomycetota</taxon>
        <taxon>Actinomycetes</taxon>
        <taxon>Micromonosporales</taxon>
        <taxon>Micromonosporaceae</taxon>
        <taxon>Catenuloplanes</taxon>
    </lineage>
</organism>
<dbReference type="InterPro" id="IPR036138">
    <property type="entry name" value="PBP_dimer_sf"/>
</dbReference>
<proteinExistence type="inferred from homology"/>
<feature type="compositionally biased region" description="Basic and acidic residues" evidence="4">
    <location>
        <begin position="1"/>
        <end position="36"/>
    </location>
</feature>
<dbReference type="InterPro" id="IPR005311">
    <property type="entry name" value="PBP_dimer"/>
</dbReference>
<dbReference type="Gene3D" id="3.90.1310.10">
    <property type="entry name" value="Penicillin-binding protein 2a (Domain 2)"/>
    <property type="match status" value="1"/>
</dbReference>
<dbReference type="GO" id="GO:0005886">
    <property type="term" value="C:plasma membrane"/>
    <property type="evidence" value="ECO:0007669"/>
    <property type="project" value="TreeGrafter"/>
</dbReference>
<feature type="domain" description="Penicillin-binding protein dimerisation" evidence="6">
    <location>
        <begin position="215"/>
        <end position="361"/>
    </location>
</feature>